<evidence type="ECO:0000313" key="7">
    <source>
        <dbReference type="EMBL" id="CAA0106546.1"/>
    </source>
</evidence>
<gene>
    <name evidence="7" type="primary">dmlR_5</name>
    <name evidence="7" type="ORF">STARVERO_03348</name>
</gene>
<dbReference type="PANTHER" id="PTHR30537:SF3">
    <property type="entry name" value="TRANSCRIPTIONAL REGULATORY PROTEIN"/>
    <property type="match status" value="1"/>
</dbReference>
<dbReference type="InterPro" id="IPR036388">
    <property type="entry name" value="WH-like_DNA-bd_sf"/>
</dbReference>
<evidence type="ECO:0000256" key="2">
    <source>
        <dbReference type="ARBA" id="ARBA00023015"/>
    </source>
</evidence>
<dbReference type="Gene3D" id="1.10.10.10">
    <property type="entry name" value="Winged helix-like DNA-binding domain superfamily/Winged helix DNA-binding domain"/>
    <property type="match status" value="1"/>
</dbReference>
<dbReference type="Gene3D" id="3.40.190.290">
    <property type="match status" value="1"/>
</dbReference>
<dbReference type="AlphaFoldDB" id="A0A5S9PQP1"/>
<dbReference type="GO" id="GO:0003700">
    <property type="term" value="F:DNA-binding transcription factor activity"/>
    <property type="evidence" value="ECO:0007669"/>
    <property type="project" value="InterPro"/>
</dbReference>
<dbReference type="PROSITE" id="PS50931">
    <property type="entry name" value="HTH_LYSR"/>
    <property type="match status" value="1"/>
</dbReference>
<evidence type="ECO:0000256" key="3">
    <source>
        <dbReference type="ARBA" id="ARBA00023125"/>
    </source>
</evidence>
<dbReference type="PANTHER" id="PTHR30537">
    <property type="entry name" value="HTH-TYPE TRANSCRIPTIONAL REGULATOR"/>
    <property type="match status" value="1"/>
</dbReference>
<sequence length="324" mass="35397">MDWDHLRIFLAVARAGQMLAAARQLGLDHATVGRRLGALEAGLGTKLLERRTTGSELTPAGERLLAHAERIETEMLQAQAALGNVDLALAGTVRIGAPDGFGTYFLAPRLGRLAEEHPGLNIQLAPLPRSFSLPKREVDIAVTLQRPAEGRLVARKLTDYTLGVYAARDYLERTGAIDSLKDLNGRLLVTYVADLVYSPALDYFEAFREVEARRLECASVVGQMEAVRAGAGVGILHDYAALGHEGLVRVLPELSFRRSYWLVTHADIHDLRRIRIVEDFIAGAVREERAGFTPEAGYSPSSASSTRTREVSLRTKAPKPGPAR</sequence>
<organism evidence="7 8">
    <name type="scientific">Starkeya nomas</name>
    <dbReference type="NCBI Taxonomy" id="2666134"/>
    <lineage>
        <taxon>Bacteria</taxon>
        <taxon>Pseudomonadati</taxon>
        <taxon>Pseudomonadota</taxon>
        <taxon>Alphaproteobacteria</taxon>
        <taxon>Hyphomicrobiales</taxon>
        <taxon>Xanthobacteraceae</taxon>
        <taxon>Starkeya</taxon>
    </lineage>
</organism>
<name>A0A5S9PQP1_9HYPH</name>
<dbReference type="InterPro" id="IPR036390">
    <property type="entry name" value="WH_DNA-bd_sf"/>
</dbReference>
<dbReference type="Proteomes" id="UP000433050">
    <property type="component" value="Unassembled WGS sequence"/>
</dbReference>
<dbReference type="InterPro" id="IPR058163">
    <property type="entry name" value="LysR-type_TF_proteobact-type"/>
</dbReference>
<dbReference type="GO" id="GO:0043565">
    <property type="term" value="F:sequence-specific DNA binding"/>
    <property type="evidence" value="ECO:0007669"/>
    <property type="project" value="TreeGrafter"/>
</dbReference>
<dbReference type="SUPFAM" id="SSF46785">
    <property type="entry name" value="Winged helix' DNA-binding domain"/>
    <property type="match status" value="1"/>
</dbReference>
<evidence type="ECO:0000256" key="5">
    <source>
        <dbReference type="SAM" id="MobiDB-lite"/>
    </source>
</evidence>
<feature type="domain" description="HTH lysR-type" evidence="6">
    <location>
        <begin position="1"/>
        <end position="58"/>
    </location>
</feature>
<dbReference type="GO" id="GO:0006351">
    <property type="term" value="P:DNA-templated transcription"/>
    <property type="evidence" value="ECO:0007669"/>
    <property type="project" value="TreeGrafter"/>
</dbReference>
<keyword evidence="3" id="KW-0238">DNA-binding</keyword>
<dbReference type="InterPro" id="IPR005119">
    <property type="entry name" value="LysR_subst-bd"/>
</dbReference>
<keyword evidence="8" id="KW-1185">Reference proteome</keyword>
<evidence type="ECO:0000256" key="4">
    <source>
        <dbReference type="ARBA" id="ARBA00023163"/>
    </source>
</evidence>
<proteinExistence type="inferred from homology"/>
<dbReference type="SUPFAM" id="SSF53850">
    <property type="entry name" value="Periplasmic binding protein-like II"/>
    <property type="match status" value="1"/>
</dbReference>
<keyword evidence="4" id="KW-0804">Transcription</keyword>
<dbReference type="Pfam" id="PF03466">
    <property type="entry name" value="LysR_substrate"/>
    <property type="match status" value="1"/>
</dbReference>
<dbReference type="EMBL" id="CACSAS010000001">
    <property type="protein sequence ID" value="CAA0106546.1"/>
    <property type="molecule type" value="Genomic_DNA"/>
</dbReference>
<feature type="region of interest" description="Disordered" evidence="5">
    <location>
        <begin position="293"/>
        <end position="324"/>
    </location>
</feature>
<keyword evidence="2" id="KW-0805">Transcription regulation</keyword>
<protein>
    <submittedName>
        <fullName evidence="7">HTH-type transcriptional regulator DmlR</fullName>
    </submittedName>
</protein>
<dbReference type="RefSeq" id="WP_244616796.1">
    <property type="nucleotide sequence ID" value="NZ_CACSAS010000001.1"/>
</dbReference>
<reference evidence="7 8" key="1">
    <citation type="submission" date="2019-12" db="EMBL/GenBank/DDBJ databases">
        <authorList>
            <person name="Reyes-Prieto M."/>
        </authorList>
    </citation>
    <scope>NUCLEOTIDE SEQUENCE [LARGE SCALE GENOMIC DNA]</scope>
    <source>
        <strain evidence="7">HF14-78462</strain>
    </source>
</reference>
<evidence type="ECO:0000313" key="8">
    <source>
        <dbReference type="Proteomes" id="UP000433050"/>
    </source>
</evidence>
<comment type="similarity">
    <text evidence="1">Belongs to the LysR transcriptional regulatory family.</text>
</comment>
<dbReference type="InterPro" id="IPR000847">
    <property type="entry name" value="LysR_HTH_N"/>
</dbReference>
<evidence type="ECO:0000256" key="1">
    <source>
        <dbReference type="ARBA" id="ARBA00009437"/>
    </source>
</evidence>
<dbReference type="Pfam" id="PF00126">
    <property type="entry name" value="HTH_1"/>
    <property type="match status" value="1"/>
</dbReference>
<evidence type="ECO:0000259" key="6">
    <source>
        <dbReference type="PROSITE" id="PS50931"/>
    </source>
</evidence>
<accession>A0A5S9PQP1</accession>